<evidence type="ECO:0000256" key="1">
    <source>
        <dbReference type="ARBA" id="ARBA00008857"/>
    </source>
</evidence>
<dbReference type="GO" id="GO:0003677">
    <property type="term" value="F:DNA binding"/>
    <property type="evidence" value="ECO:0007669"/>
    <property type="project" value="InterPro"/>
</dbReference>
<evidence type="ECO:0000256" key="3">
    <source>
        <dbReference type="ARBA" id="ARBA00023172"/>
    </source>
</evidence>
<evidence type="ECO:0000259" key="4">
    <source>
        <dbReference type="PROSITE" id="PS51898"/>
    </source>
</evidence>
<dbReference type="SUPFAM" id="SSF56349">
    <property type="entry name" value="DNA breaking-rejoining enzymes"/>
    <property type="match status" value="1"/>
</dbReference>
<dbReference type="GO" id="GO:0006310">
    <property type="term" value="P:DNA recombination"/>
    <property type="evidence" value="ECO:0007669"/>
    <property type="project" value="UniProtKB-KW"/>
</dbReference>
<keyword evidence="6" id="KW-1185">Reference proteome</keyword>
<dbReference type="InterPro" id="IPR013762">
    <property type="entry name" value="Integrase-like_cat_sf"/>
</dbReference>
<keyword evidence="3" id="KW-0233">DNA recombination</keyword>
<dbReference type="GO" id="GO:0015074">
    <property type="term" value="P:DNA integration"/>
    <property type="evidence" value="ECO:0007669"/>
    <property type="project" value="UniProtKB-KW"/>
</dbReference>
<comment type="similarity">
    <text evidence="1">Belongs to the 'phage' integrase family.</text>
</comment>
<keyword evidence="2" id="KW-0229">DNA integration</keyword>
<dbReference type="Gene3D" id="1.10.443.10">
    <property type="entry name" value="Intergrase catalytic core"/>
    <property type="match status" value="1"/>
</dbReference>
<dbReference type="PANTHER" id="PTHR30629:SF2">
    <property type="entry name" value="PROPHAGE INTEGRASE INTS-RELATED"/>
    <property type="match status" value="1"/>
</dbReference>
<dbReference type="InterPro" id="IPR038488">
    <property type="entry name" value="Integrase_DNA-bd_sf"/>
</dbReference>
<feature type="domain" description="Tyr recombinase" evidence="4">
    <location>
        <begin position="197"/>
        <end position="364"/>
    </location>
</feature>
<evidence type="ECO:0000256" key="2">
    <source>
        <dbReference type="ARBA" id="ARBA00022908"/>
    </source>
</evidence>
<dbReference type="Pfam" id="PF00589">
    <property type="entry name" value="Phage_integrase"/>
    <property type="match status" value="1"/>
</dbReference>
<proteinExistence type="inferred from homology"/>
<dbReference type="Gene3D" id="3.30.160.390">
    <property type="entry name" value="Integrase, DNA-binding domain"/>
    <property type="match status" value="1"/>
</dbReference>
<dbReference type="Proteomes" id="UP000494115">
    <property type="component" value="Unassembled WGS sequence"/>
</dbReference>
<dbReference type="InterPro" id="IPR050808">
    <property type="entry name" value="Phage_Integrase"/>
</dbReference>
<dbReference type="InterPro" id="IPR011010">
    <property type="entry name" value="DNA_brk_join_enz"/>
</dbReference>
<dbReference type="AlphaFoldDB" id="A0A6S7BEM2"/>
<gene>
    <name evidence="5" type="ORF">LMG28138_04258</name>
</gene>
<accession>A0A6S7BEM2</accession>
<evidence type="ECO:0000313" key="5">
    <source>
        <dbReference type="EMBL" id="CAB3797500.1"/>
    </source>
</evidence>
<dbReference type="PANTHER" id="PTHR30629">
    <property type="entry name" value="PROPHAGE INTEGRASE"/>
    <property type="match status" value="1"/>
</dbReference>
<dbReference type="InterPro" id="IPR002104">
    <property type="entry name" value="Integrase_catalytic"/>
</dbReference>
<sequence>MAIVTLSDALIRKGLGKVGATVRDRTLCGLCLRIGARTNTFVVATSVGGRQIRVTLGRWPLITVDEARELALPILRRCRSGEYIVVPVRAQLPTLRQVLPEYAKAKKVKASSLARYESLLKTHFADWFDRPVSALKEPAFGDHCYAFAQTRGAAIVDLGRGIVGSIIKYLFAVHGVSIESPFLRLSAAGLMPDRPQPRARNLDESDLLAWWNAVDCLTEKQGDYLRLIALTGLRKNEGRAVRCCDVDFASGVLTIPETKGKRPHSLPITIQMRQVLDRRCAGLRPEHQLFDGLSADHVTEMAKRSGAPEFTLHDLRKLLASVGARLAIGDAILRRILGHAPKRGDVLHRHYVSLNAKDVAESLKSIQTVIMSRAGQSIYNLSD</sequence>
<reference evidence="5 6" key="1">
    <citation type="submission" date="2020-04" db="EMBL/GenBank/DDBJ databases">
        <authorList>
            <person name="De Canck E."/>
        </authorList>
    </citation>
    <scope>NUCLEOTIDE SEQUENCE [LARGE SCALE GENOMIC DNA]</scope>
    <source>
        <strain evidence="5 6">LMG 28138</strain>
    </source>
</reference>
<evidence type="ECO:0000313" key="6">
    <source>
        <dbReference type="Proteomes" id="UP000494115"/>
    </source>
</evidence>
<name>A0A6S7BEM2_9BURK</name>
<dbReference type="PROSITE" id="PS51898">
    <property type="entry name" value="TYR_RECOMBINASE"/>
    <property type="match status" value="1"/>
</dbReference>
<protein>
    <recommendedName>
        <fullName evidence="4">Tyr recombinase domain-containing protein</fullName>
    </recommendedName>
</protein>
<dbReference type="EMBL" id="CADIKM010000026">
    <property type="protein sequence ID" value="CAB3797500.1"/>
    <property type="molecule type" value="Genomic_DNA"/>
</dbReference>
<organism evidence="5 6">
    <name type="scientific">Pararobbsia alpina</name>
    <dbReference type="NCBI Taxonomy" id="621374"/>
    <lineage>
        <taxon>Bacteria</taxon>
        <taxon>Pseudomonadati</taxon>
        <taxon>Pseudomonadota</taxon>
        <taxon>Betaproteobacteria</taxon>
        <taxon>Burkholderiales</taxon>
        <taxon>Burkholderiaceae</taxon>
        <taxon>Pararobbsia</taxon>
    </lineage>
</organism>